<gene>
    <name evidence="1" type="ORF">VCHENC02_4241A</name>
</gene>
<name>A0A454CUB2_VIBHA</name>
<sequence length="13" mass="1442">MLQIGNQIILALD</sequence>
<dbReference type="Proteomes" id="UP000008367">
    <property type="component" value="Unassembled WGS sequence"/>
</dbReference>
<organism evidence="1 2">
    <name type="scientific">Vibrio harveyi</name>
    <name type="common">Beneckea harveyi</name>
    <dbReference type="NCBI Taxonomy" id="669"/>
    <lineage>
        <taxon>Bacteria</taxon>
        <taxon>Pseudomonadati</taxon>
        <taxon>Pseudomonadota</taxon>
        <taxon>Gammaproteobacteria</taxon>
        <taxon>Vibrionales</taxon>
        <taxon>Vibrionaceae</taxon>
        <taxon>Vibrio</taxon>
    </lineage>
</organism>
<accession>A0A454CUB2</accession>
<feature type="non-terminal residue" evidence="1">
    <location>
        <position position="13"/>
    </location>
</feature>
<protein>
    <submittedName>
        <fullName evidence="1">Uncharacterized protein</fullName>
    </submittedName>
</protein>
<comment type="caution">
    <text evidence="1">The sequence shown here is derived from an EMBL/GenBank/DDBJ whole genome shotgun (WGS) entry which is preliminary data.</text>
</comment>
<reference evidence="1 2" key="1">
    <citation type="submission" date="2012-10" db="EMBL/GenBank/DDBJ databases">
        <title>Genome sequence of Vibrio Cholerae HENC-02.</title>
        <authorList>
            <person name="Eppinger M."/>
            <person name="Hasan N.A."/>
            <person name="Sengamalay N."/>
            <person name="Hine E."/>
            <person name="Su Q."/>
            <person name="Daugherty S.C."/>
            <person name="Young S."/>
            <person name="Sadzewicz L."/>
            <person name="Tallon L."/>
            <person name="Cebula T.A."/>
            <person name="Ravel J."/>
            <person name="Colwell R.R."/>
        </authorList>
    </citation>
    <scope>NUCLEOTIDE SEQUENCE [LARGE SCALE GENOMIC DNA]</scope>
    <source>
        <strain evidence="1 2">HENC-02</strain>
    </source>
</reference>
<evidence type="ECO:0000313" key="2">
    <source>
        <dbReference type="Proteomes" id="UP000008367"/>
    </source>
</evidence>
<proteinExistence type="predicted"/>
<evidence type="ECO:0000313" key="1">
    <source>
        <dbReference type="EMBL" id="EKM29997.1"/>
    </source>
</evidence>
<dbReference type="EMBL" id="AJSR01001839">
    <property type="protein sequence ID" value="EKM29997.1"/>
    <property type="molecule type" value="Genomic_DNA"/>
</dbReference>